<feature type="transmembrane region" description="Helical" evidence="18">
    <location>
        <begin position="319"/>
        <end position="338"/>
    </location>
</feature>
<dbReference type="Pfam" id="PF08030">
    <property type="entry name" value="NAD_binding_6"/>
    <property type="match status" value="1"/>
</dbReference>
<comment type="caution">
    <text evidence="21">The sequence shown here is derived from an EMBL/GenBank/DDBJ whole genome shotgun (WGS) entry which is preliminary data.</text>
</comment>
<keyword evidence="6" id="KW-0285">Flavoprotein</keyword>
<proteinExistence type="inferred from homology"/>
<dbReference type="SFLD" id="SFLDG01168">
    <property type="entry name" value="Ferric_reductase_subgroup_(FRE"/>
    <property type="match status" value="1"/>
</dbReference>
<keyword evidence="7 18" id="KW-0812">Transmembrane</keyword>
<evidence type="ECO:0000256" key="14">
    <source>
        <dbReference type="ARBA" id="ARBA00023065"/>
    </source>
</evidence>
<evidence type="ECO:0000256" key="7">
    <source>
        <dbReference type="ARBA" id="ARBA00022692"/>
    </source>
</evidence>
<evidence type="ECO:0000256" key="15">
    <source>
        <dbReference type="ARBA" id="ARBA00023136"/>
    </source>
</evidence>
<dbReference type="InterPro" id="IPR013112">
    <property type="entry name" value="FAD-bd_8"/>
</dbReference>
<keyword evidence="11 18" id="KW-1133">Transmembrane helix</keyword>
<dbReference type="Gene3D" id="3.40.50.80">
    <property type="entry name" value="Nucleotide-binding domain of ferredoxin-NADP reductase (FNR) module"/>
    <property type="match status" value="1"/>
</dbReference>
<dbReference type="PANTHER" id="PTHR32361">
    <property type="entry name" value="FERRIC/CUPRIC REDUCTASE TRANSMEMBRANE COMPONENT"/>
    <property type="match status" value="1"/>
</dbReference>
<keyword evidence="13" id="KW-0408">Iron</keyword>
<dbReference type="GO" id="GO:0006879">
    <property type="term" value="P:intracellular iron ion homeostasis"/>
    <property type="evidence" value="ECO:0007669"/>
    <property type="project" value="TreeGrafter"/>
</dbReference>
<dbReference type="InterPro" id="IPR039261">
    <property type="entry name" value="FNR_nucleotide-bd"/>
</dbReference>
<keyword evidence="16" id="KW-0325">Glycoprotein</keyword>
<feature type="transmembrane region" description="Helical" evidence="18">
    <location>
        <begin position="283"/>
        <end position="307"/>
    </location>
</feature>
<feature type="transmembrane region" description="Helical" evidence="18">
    <location>
        <begin position="240"/>
        <end position="259"/>
    </location>
</feature>
<name>A0AAV5QDD2_9ASCO</name>
<dbReference type="GO" id="GO:0005886">
    <property type="term" value="C:plasma membrane"/>
    <property type="evidence" value="ECO:0007669"/>
    <property type="project" value="TreeGrafter"/>
</dbReference>
<evidence type="ECO:0000256" key="12">
    <source>
        <dbReference type="ARBA" id="ARBA00023002"/>
    </source>
</evidence>
<dbReference type="GO" id="GO:0000293">
    <property type="term" value="F:ferric-chelate reductase activity"/>
    <property type="evidence" value="ECO:0007669"/>
    <property type="project" value="UniProtKB-ARBA"/>
</dbReference>
<dbReference type="SUPFAM" id="SSF52343">
    <property type="entry name" value="Ferredoxin reductase-like, C-terminal NADP-linked domain"/>
    <property type="match status" value="1"/>
</dbReference>
<keyword evidence="12" id="KW-0560">Oxidoreductase</keyword>
<dbReference type="CDD" id="cd06186">
    <property type="entry name" value="NOX_Duox_like_FAD_NADP"/>
    <property type="match status" value="1"/>
</dbReference>
<dbReference type="Pfam" id="PF01794">
    <property type="entry name" value="Ferric_reduct"/>
    <property type="match status" value="1"/>
</dbReference>
<feature type="signal peptide" evidence="19">
    <location>
        <begin position="1"/>
        <end position="18"/>
    </location>
</feature>
<evidence type="ECO:0000256" key="4">
    <source>
        <dbReference type="ARBA" id="ARBA00022448"/>
    </source>
</evidence>
<dbReference type="PANTHER" id="PTHR32361:SF9">
    <property type="entry name" value="FERRIC REDUCTASE TRANSMEMBRANE COMPONENT 3-RELATED"/>
    <property type="match status" value="1"/>
</dbReference>
<evidence type="ECO:0000256" key="16">
    <source>
        <dbReference type="ARBA" id="ARBA00023180"/>
    </source>
</evidence>
<keyword evidence="4" id="KW-0813">Transport</keyword>
<feature type="region of interest" description="Disordered" evidence="17">
    <location>
        <begin position="457"/>
        <end position="476"/>
    </location>
</feature>
<evidence type="ECO:0000256" key="18">
    <source>
        <dbReference type="SAM" id="Phobius"/>
    </source>
</evidence>
<keyword evidence="15 18" id="KW-0472">Membrane</keyword>
<evidence type="ECO:0000256" key="13">
    <source>
        <dbReference type="ARBA" id="ARBA00023004"/>
    </source>
</evidence>
<dbReference type="EMBL" id="BTFZ01000001">
    <property type="protein sequence ID" value="GMM32757.1"/>
    <property type="molecule type" value="Genomic_DNA"/>
</dbReference>
<feature type="transmembrane region" description="Helical" evidence="18">
    <location>
        <begin position="155"/>
        <end position="176"/>
    </location>
</feature>
<evidence type="ECO:0000313" key="22">
    <source>
        <dbReference type="Proteomes" id="UP001360560"/>
    </source>
</evidence>
<keyword evidence="14" id="KW-0406">Ion transport</keyword>
<keyword evidence="22" id="KW-1185">Reference proteome</keyword>
<keyword evidence="10" id="KW-0249">Electron transport</keyword>
<evidence type="ECO:0000256" key="2">
    <source>
        <dbReference type="ARBA" id="ARBA00004141"/>
    </source>
</evidence>
<protein>
    <recommendedName>
        <fullName evidence="20">FAD-binding FR-type domain-containing protein</fullName>
    </recommendedName>
</protein>
<feature type="transmembrane region" description="Helical" evidence="18">
    <location>
        <begin position="358"/>
        <end position="375"/>
    </location>
</feature>
<keyword evidence="8" id="KW-0274">FAD</keyword>
<reference evidence="21 22" key="1">
    <citation type="journal article" date="2023" name="Elife">
        <title>Identification of key yeast species and microbe-microbe interactions impacting larval growth of Drosophila in the wild.</title>
        <authorList>
            <person name="Mure A."/>
            <person name="Sugiura Y."/>
            <person name="Maeda R."/>
            <person name="Honda K."/>
            <person name="Sakurai N."/>
            <person name="Takahashi Y."/>
            <person name="Watada M."/>
            <person name="Katoh T."/>
            <person name="Gotoh A."/>
            <person name="Gotoh Y."/>
            <person name="Taniguchi I."/>
            <person name="Nakamura K."/>
            <person name="Hayashi T."/>
            <person name="Katayama T."/>
            <person name="Uemura T."/>
            <person name="Hattori Y."/>
        </authorList>
    </citation>
    <scope>NUCLEOTIDE SEQUENCE [LARGE SCALE GENOMIC DNA]</scope>
    <source>
        <strain evidence="21 22">SC-9</strain>
    </source>
</reference>
<dbReference type="InterPro" id="IPR013121">
    <property type="entry name" value="Fe_red_NAD-bd_6"/>
</dbReference>
<evidence type="ECO:0000256" key="17">
    <source>
        <dbReference type="SAM" id="MobiDB-lite"/>
    </source>
</evidence>
<feature type="chain" id="PRO_5043450606" description="FAD-binding FR-type domain-containing protein" evidence="19">
    <location>
        <begin position="19"/>
        <end position="761"/>
    </location>
</feature>
<feature type="domain" description="FAD-binding FR-type" evidence="20">
    <location>
        <begin position="467"/>
        <end position="581"/>
    </location>
</feature>
<evidence type="ECO:0000256" key="8">
    <source>
        <dbReference type="ARBA" id="ARBA00022827"/>
    </source>
</evidence>
<comment type="cofactor">
    <cofactor evidence="1">
        <name>FAD</name>
        <dbReference type="ChEBI" id="CHEBI:57692"/>
    </cofactor>
</comment>
<keyword evidence="19" id="KW-0732">Signal</keyword>
<dbReference type="RefSeq" id="XP_064849757.1">
    <property type="nucleotide sequence ID" value="XM_064993685.1"/>
</dbReference>
<dbReference type="Pfam" id="PF08022">
    <property type="entry name" value="FAD_binding_8"/>
    <property type="match status" value="1"/>
</dbReference>
<dbReference type="PROSITE" id="PS51384">
    <property type="entry name" value="FAD_FR"/>
    <property type="match status" value="1"/>
</dbReference>
<accession>A0AAV5QDD2</accession>
<sequence length="761" mass="86883">MRLIYLVLASIFTVLTKALGTLGINEISSVGASCVYIANNFTSYPFNCKGHDIDYACRCSDLAFLGTVLICIDDNSDSPLLITNAYNYLIDFCKLQAHISYTLTGLAKIFNNATKYAIYPNDTTVNNVLLNPVLPNEPLFKVSSDSVERLLSHRVISTLFGGGLLSYWLTIVLIGLMNNMGVWCVPSGIQKMNGTVSKWIQRHLINPHLFSRNTNKERKSFLGKLVSVFVRTLPTRLESLIIMGYFILIIILCCIDYNLHYPNTIFIYKSCGKLVYIADRTGIISITQLPLLFLFAGRNNFLIIVTGWSYRAFNIYHKWIARFVWILILIHGCCYTAYSKQNNDYSARWSLEKWRWANTATICSGVMIILSFRAIRKIFYELFKVSHQALAIIFLIGCWNHCKTLGWMEFIYAAVAIWAFEHMIRLSKIFISGGVVIANCQAIIDCEYDVNKEKQENEDGVKHDTEDGCHTTQKAKKSNCNNRQENEVHSIRVNISHSGWWRVYPGCYVFLYFLKPAFFWQSHPFTIVESSSEETNDQLTMIIRVKDGLTKRLADFLCNMESFSVRIPVLVEGPYGTPIAFRNYQNALFIAAGVGMTISYTLAVDLARQYKAEVLRGNYKEEEHKIIIVWMTPRIGYVETFLSEVESLGKISGICFSIYITRDDEEQMVERLDNDDLSSTYQRIKNITANNIPGIQVSLGERPHLKNLVVEELNKIEGNTAVIACGPDSVNRDVRAATGKWHKYNNLNTHKVDYFEEELLW</sequence>
<comment type="subcellular location">
    <subcellularLocation>
        <location evidence="2">Membrane</location>
        <topology evidence="2">Multi-pass membrane protein</topology>
    </subcellularLocation>
</comment>
<keyword evidence="5" id="KW-0349">Heme</keyword>
<dbReference type="InterPro" id="IPR013130">
    <property type="entry name" value="Fe3_Rdtase_TM_dom"/>
</dbReference>
<evidence type="ECO:0000256" key="10">
    <source>
        <dbReference type="ARBA" id="ARBA00022982"/>
    </source>
</evidence>
<gene>
    <name evidence="21" type="ORF">DASC09_000820</name>
</gene>
<comment type="similarity">
    <text evidence="3">Belongs to the ferric reductase (FRE) family.</text>
</comment>
<dbReference type="GeneID" id="90070736"/>
<evidence type="ECO:0000256" key="1">
    <source>
        <dbReference type="ARBA" id="ARBA00001974"/>
    </source>
</evidence>
<evidence type="ECO:0000256" key="9">
    <source>
        <dbReference type="ARBA" id="ARBA00022857"/>
    </source>
</evidence>
<dbReference type="InterPro" id="IPR051410">
    <property type="entry name" value="Ferric/Cupric_Reductase"/>
</dbReference>
<evidence type="ECO:0000256" key="11">
    <source>
        <dbReference type="ARBA" id="ARBA00022989"/>
    </source>
</evidence>
<dbReference type="SFLD" id="SFLDS00052">
    <property type="entry name" value="Ferric_Reductase_Domain"/>
    <property type="match status" value="1"/>
</dbReference>
<evidence type="ECO:0000256" key="19">
    <source>
        <dbReference type="SAM" id="SignalP"/>
    </source>
</evidence>
<dbReference type="Proteomes" id="UP001360560">
    <property type="component" value="Unassembled WGS sequence"/>
</dbReference>
<evidence type="ECO:0000313" key="21">
    <source>
        <dbReference type="EMBL" id="GMM32757.1"/>
    </source>
</evidence>
<evidence type="ECO:0000256" key="6">
    <source>
        <dbReference type="ARBA" id="ARBA00022630"/>
    </source>
</evidence>
<dbReference type="AlphaFoldDB" id="A0AAV5QDD2"/>
<organism evidence="21 22">
    <name type="scientific">Saccharomycopsis crataegensis</name>
    <dbReference type="NCBI Taxonomy" id="43959"/>
    <lineage>
        <taxon>Eukaryota</taxon>
        <taxon>Fungi</taxon>
        <taxon>Dikarya</taxon>
        <taxon>Ascomycota</taxon>
        <taxon>Saccharomycotina</taxon>
        <taxon>Saccharomycetes</taxon>
        <taxon>Saccharomycopsidaceae</taxon>
        <taxon>Saccharomycopsis</taxon>
    </lineage>
</organism>
<dbReference type="GO" id="GO:0015677">
    <property type="term" value="P:copper ion import"/>
    <property type="evidence" value="ECO:0007669"/>
    <property type="project" value="TreeGrafter"/>
</dbReference>
<keyword evidence="9" id="KW-0521">NADP</keyword>
<evidence type="ECO:0000256" key="3">
    <source>
        <dbReference type="ARBA" id="ARBA00006278"/>
    </source>
</evidence>
<evidence type="ECO:0000256" key="5">
    <source>
        <dbReference type="ARBA" id="ARBA00022617"/>
    </source>
</evidence>
<evidence type="ECO:0000259" key="20">
    <source>
        <dbReference type="PROSITE" id="PS51384"/>
    </source>
</evidence>
<feature type="compositionally biased region" description="Basic and acidic residues" evidence="17">
    <location>
        <begin position="457"/>
        <end position="469"/>
    </location>
</feature>
<dbReference type="GO" id="GO:0006826">
    <property type="term" value="P:iron ion transport"/>
    <property type="evidence" value="ECO:0007669"/>
    <property type="project" value="TreeGrafter"/>
</dbReference>
<keyword evidence="5" id="KW-0479">Metal-binding</keyword>
<dbReference type="InterPro" id="IPR017927">
    <property type="entry name" value="FAD-bd_FR_type"/>
</dbReference>